<feature type="domain" description="CGGC" evidence="1">
    <location>
        <begin position="3"/>
        <end position="105"/>
    </location>
</feature>
<reference evidence="2 3" key="1">
    <citation type="submission" date="2023-08" db="EMBL/GenBank/DDBJ databases">
        <title>Helicovermis profunda gen. nov., sp. nov., a novel mesophilic, fermentative bacterium within the Bacillota from a deep-sea hydrothermal vent chimney.</title>
        <authorList>
            <person name="Miyazaki U."/>
            <person name="Mizutani D."/>
            <person name="Hashimoto Y."/>
            <person name="Tame A."/>
            <person name="Sawayama S."/>
            <person name="Miyazaki J."/>
            <person name="Takai K."/>
            <person name="Nakagawa S."/>
        </authorList>
    </citation>
    <scope>NUCLEOTIDE SEQUENCE [LARGE SCALE GENOMIC DNA]</scope>
    <source>
        <strain evidence="2 3">S502</strain>
    </source>
</reference>
<evidence type="ECO:0000259" key="1">
    <source>
        <dbReference type="SMART" id="SM01078"/>
    </source>
</evidence>
<sequence length="123" mass="14013">MKNIAIYVCGEVSKKCTANGCLRAFNNKSESFERYGGEKIQLVSFNNCPGCDELPIENLTKKIEKFKKAKVDVVHLSTCIRGRCEYYEDFAKLLSKEFEVIGYTHGSRNGKKNNNIDIYKSKI</sequence>
<organism evidence="2 3">
    <name type="scientific">Helicovermis profundi</name>
    <dbReference type="NCBI Taxonomy" id="3065157"/>
    <lineage>
        <taxon>Bacteria</taxon>
        <taxon>Bacillati</taxon>
        <taxon>Bacillota</taxon>
        <taxon>Clostridia</taxon>
        <taxon>Helicovermis</taxon>
    </lineage>
</organism>
<dbReference type="Proteomes" id="UP001321786">
    <property type="component" value="Chromosome"/>
</dbReference>
<dbReference type="EMBL" id="AP028654">
    <property type="protein sequence ID" value="BEP28453.1"/>
    <property type="molecule type" value="Genomic_DNA"/>
</dbReference>
<dbReference type="Pfam" id="PF08821">
    <property type="entry name" value="CGGC"/>
    <property type="match status" value="1"/>
</dbReference>
<keyword evidence="3" id="KW-1185">Reference proteome</keyword>
<dbReference type="AlphaFoldDB" id="A0AAU9E577"/>
<dbReference type="RefSeq" id="WP_338536772.1">
    <property type="nucleotide sequence ID" value="NZ_AP028654.1"/>
</dbReference>
<name>A0AAU9E577_9FIRM</name>
<dbReference type="InterPro" id="IPR014925">
    <property type="entry name" value="CGGC_dom"/>
</dbReference>
<proteinExistence type="predicted"/>
<dbReference type="SMART" id="SM01078">
    <property type="entry name" value="CGGC"/>
    <property type="match status" value="1"/>
</dbReference>
<evidence type="ECO:0000313" key="3">
    <source>
        <dbReference type="Proteomes" id="UP001321786"/>
    </source>
</evidence>
<dbReference type="KEGG" id="hprf:HLPR_07840"/>
<protein>
    <recommendedName>
        <fullName evidence="1">CGGC domain-containing protein</fullName>
    </recommendedName>
</protein>
<gene>
    <name evidence="2" type="ORF">HLPR_07840</name>
</gene>
<accession>A0AAU9E577</accession>
<evidence type="ECO:0000313" key="2">
    <source>
        <dbReference type="EMBL" id="BEP28453.1"/>
    </source>
</evidence>